<dbReference type="AlphaFoldDB" id="A0A4R6SKM7"/>
<reference evidence="1 2" key="1">
    <citation type="submission" date="2019-03" db="EMBL/GenBank/DDBJ databases">
        <title>Genomic Encyclopedia of Type Strains, Phase IV (KMG-IV): sequencing the most valuable type-strain genomes for metagenomic binning, comparative biology and taxonomic classification.</title>
        <authorList>
            <person name="Goeker M."/>
        </authorList>
    </citation>
    <scope>NUCLEOTIDE SEQUENCE [LARGE SCALE GENOMIC DNA]</scope>
    <source>
        <strain evidence="1 2">DSM 45361</strain>
    </source>
</reference>
<keyword evidence="2" id="KW-1185">Reference proteome</keyword>
<accession>A0A4R6SKM7</accession>
<organism evidence="1 2">
    <name type="scientific">Labedaea rhizosphaerae</name>
    <dbReference type="NCBI Taxonomy" id="598644"/>
    <lineage>
        <taxon>Bacteria</taxon>
        <taxon>Bacillati</taxon>
        <taxon>Actinomycetota</taxon>
        <taxon>Actinomycetes</taxon>
        <taxon>Pseudonocardiales</taxon>
        <taxon>Pseudonocardiaceae</taxon>
        <taxon>Labedaea</taxon>
    </lineage>
</organism>
<proteinExistence type="predicted"/>
<gene>
    <name evidence="1" type="ORF">EV186_101930</name>
</gene>
<dbReference type="RefSeq" id="WP_341814188.1">
    <property type="nucleotide sequence ID" value="NZ_SNXZ01000001.1"/>
</dbReference>
<dbReference type="Proteomes" id="UP000295444">
    <property type="component" value="Unassembled WGS sequence"/>
</dbReference>
<sequence>MTTTQGSPASRPTGPVDKACALLSAAELEHAFGPTALKPVEQPPKGLGVAYRHGCQYSNPSVTITLDVLFARDQGGTERKAIQDATKHRVDVEMVPGIGSAAAYFRMETGSTSGFAAAKPMGTDSVMVILLAKAADHAGSKETFAQLCTLALQRIK</sequence>
<dbReference type="EMBL" id="SNXZ01000001">
    <property type="protein sequence ID" value="TDQ04966.1"/>
    <property type="molecule type" value="Genomic_DNA"/>
</dbReference>
<name>A0A4R6SKM7_LABRH</name>
<protein>
    <submittedName>
        <fullName evidence="1">Uncharacterized protein</fullName>
    </submittedName>
</protein>
<evidence type="ECO:0000313" key="2">
    <source>
        <dbReference type="Proteomes" id="UP000295444"/>
    </source>
</evidence>
<comment type="caution">
    <text evidence="1">The sequence shown here is derived from an EMBL/GenBank/DDBJ whole genome shotgun (WGS) entry which is preliminary data.</text>
</comment>
<evidence type="ECO:0000313" key="1">
    <source>
        <dbReference type="EMBL" id="TDQ04966.1"/>
    </source>
</evidence>